<accession>A0A919GG73</accession>
<evidence type="ECO:0000313" key="1">
    <source>
        <dbReference type="EMBL" id="GHH83751.1"/>
    </source>
</evidence>
<reference evidence="1" key="2">
    <citation type="submission" date="2020-09" db="EMBL/GenBank/DDBJ databases">
        <authorList>
            <person name="Sun Q."/>
            <person name="Ohkuma M."/>
        </authorList>
    </citation>
    <scope>NUCLEOTIDE SEQUENCE</scope>
    <source>
        <strain evidence="1">JCM 4646</strain>
    </source>
</reference>
<keyword evidence="2" id="KW-1185">Reference proteome</keyword>
<proteinExistence type="predicted"/>
<organism evidence="1 2">
    <name type="scientific">Kitasatospora indigofera</name>
    <dbReference type="NCBI Taxonomy" id="67307"/>
    <lineage>
        <taxon>Bacteria</taxon>
        <taxon>Bacillati</taxon>
        <taxon>Actinomycetota</taxon>
        <taxon>Actinomycetes</taxon>
        <taxon>Kitasatosporales</taxon>
        <taxon>Streptomycetaceae</taxon>
        <taxon>Kitasatospora</taxon>
    </lineage>
</organism>
<sequence>MRVPGVERVRVMMRLPGFPHPTLGCSSGLLPRFPTLWRAGLWPGTAWEGPPGRQVQGGTDCHGRSQASAQYAAGALGRQAQSRMLHERAAPGFNGCRQGVVCGCAGLR</sequence>
<comment type="caution">
    <text evidence="1">The sequence shown here is derived from an EMBL/GenBank/DDBJ whole genome shotgun (WGS) entry which is preliminary data.</text>
</comment>
<dbReference type="Proteomes" id="UP000617734">
    <property type="component" value="Unassembled WGS sequence"/>
</dbReference>
<protein>
    <submittedName>
        <fullName evidence="1">Uncharacterized protein</fullName>
    </submittedName>
</protein>
<evidence type="ECO:0000313" key="2">
    <source>
        <dbReference type="Proteomes" id="UP000617734"/>
    </source>
</evidence>
<dbReference type="AlphaFoldDB" id="A0A919GG73"/>
<reference evidence="1" key="1">
    <citation type="journal article" date="2014" name="Int. J. Syst. Evol. Microbiol.">
        <title>Complete genome sequence of Corynebacterium casei LMG S-19264T (=DSM 44701T), isolated from a smear-ripened cheese.</title>
        <authorList>
            <consortium name="US DOE Joint Genome Institute (JGI-PGF)"/>
            <person name="Walter F."/>
            <person name="Albersmeier A."/>
            <person name="Kalinowski J."/>
            <person name="Ruckert C."/>
        </authorList>
    </citation>
    <scope>NUCLEOTIDE SEQUENCE</scope>
    <source>
        <strain evidence="1">JCM 4646</strain>
    </source>
</reference>
<name>A0A919GG73_9ACTN</name>
<gene>
    <name evidence="1" type="ORF">GCM10018781_71600</name>
</gene>
<dbReference type="EMBL" id="BNBO01000068">
    <property type="protein sequence ID" value="GHH83751.1"/>
    <property type="molecule type" value="Genomic_DNA"/>
</dbReference>